<accession>A0A1M7ZC76</accession>
<dbReference type="InterPro" id="IPR000432">
    <property type="entry name" value="DNA_mismatch_repair_MutS_C"/>
</dbReference>
<keyword evidence="4" id="KW-0812">Transmembrane</keyword>
<protein>
    <submittedName>
        <fullName evidence="6">MutS domain V</fullName>
    </submittedName>
</protein>
<feature type="domain" description="DNA mismatch repair proteins mutS family" evidence="5">
    <location>
        <begin position="410"/>
        <end position="589"/>
    </location>
</feature>
<dbReference type="Proteomes" id="UP000184609">
    <property type="component" value="Unassembled WGS sequence"/>
</dbReference>
<keyword evidence="4" id="KW-1133">Transmembrane helix</keyword>
<dbReference type="EMBL" id="FRXN01000002">
    <property type="protein sequence ID" value="SHO62296.1"/>
    <property type="molecule type" value="Genomic_DNA"/>
</dbReference>
<dbReference type="InterPro" id="IPR045076">
    <property type="entry name" value="MutS"/>
</dbReference>
<evidence type="ECO:0000259" key="5">
    <source>
        <dbReference type="SMART" id="SM00534"/>
    </source>
</evidence>
<dbReference type="GO" id="GO:0140664">
    <property type="term" value="F:ATP-dependent DNA damage sensor activity"/>
    <property type="evidence" value="ECO:0007669"/>
    <property type="project" value="InterPro"/>
</dbReference>
<feature type="transmembrane region" description="Helical" evidence="4">
    <location>
        <begin position="203"/>
        <end position="223"/>
    </location>
</feature>
<keyword evidence="4" id="KW-0472">Membrane</keyword>
<evidence type="ECO:0000313" key="7">
    <source>
        <dbReference type="Proteomes" id="UP000184609"/>
    </source>
</evidence>
<dbReference type="PANTHER" id="PTHR11361">
    <property type="entry name" value="DNA MISMATCH REPAIR PROTEIN MUTS FAMILY MEMBER"/>
    <property type="match status" value="1"/>
</dbReference>
<dbReference type="SUPFAM" id="SSF52540">
    <property type="entry name" value="P-loop containing nucleoside triphosphate hydrolases"/>
    <property type="match status" value="1"/>
</dbReference>
<keyword evidence="2" id="KW-0067">ATP-binding</keyword>
<dbReference type="RefSeq" id="WP_073571678.1">
    <property type="nucleotide sequence ID" value="NZ_FRXN01000002.1"/>
</dbReference>
<proteinExistence type="predicted"/>
<keyword evidence="7" id="KW-1185">Reference proteome</keyword>
<evidence type="ECO:0000256" key="4">
    <source>
        <dbReference type="SAM" id="Phobius"/>
    </source>
</evidence>
<dbReference type="Gene3D" id="3.40.50.300">
    <property type="entry name" value="P-loop containing nucleotide triphosphate hydrolases"/>
    <property type="match status" value="1"/>
</dbReference>
<organism evidence="6 7">
    <name type="scientific">Algoriphagus zhangzhouensis</name>
    <dbReference type="NCBI Taxonomy" id="1073327"/>
    <lineage>
        <taxon>Bacteria</taxon>
        <taxon>Pseudomonadati</taxon>
        <taxon>Bacteroidota</taxon>
        <taxon>Cytophagia</taxon>
        <taxon>Cytophagales</taxon>
        <taxon>Cyclobacteriaceae</taxon>
        <taxon>Algoriphagus</taxon>
    </lineage>
</organism>
<keyword evidence="3" id="KW-0238">DNA-binding</keyword>
<evidence type="ECO:0000256" key="2">
    <source>
        <dbReference type="ARBA" id="ARBA00022840"/>
    </source>
</evidence>
<evidence type="ECO:0000256" key="3">
    <source>
        <dbReference type="ARBA" id="ARBA00023125"/>
    </source>
</evidence>
<feature type="transmembrane region" description="Helical" evidence="4">
    <location>
        <begin position="48"/>
        <end position="65"/>
    </location>
</feature>
<keyword evidence="1" id="KW-0547">Nucleotide-binding</keyword>
<dbReference type="GO" id="GO:0005524">
    <property type="term" value="F:ATP binding"/>
    <property type="evidence" value="ECO:0007669"/>
    <property type="project" value="UniProtKB-KW"/>
</dbReference>
<gene>
    <name evidence="6" type="ORF">SAMN04488108_2068</name>
</gene>
<dbReference type="AlphaFoldDB" id="A0A1M7ZC76"/>
<feature type="transmembrane region" description="Helical" evidence="4">
    <location>
        <begin position="21"/>
        <end position="42"/>
    </location>
</feature>
<dbReference type="Pfam" id="PF00488">
    <property type="entry name" value="MutS_V"/>
    <property type="match status" value="1"/>
</dbReference>
<dbReference type="InterPro" id="IPR027417">
    <property type="entry name" value="P-loop_NTPase"/>
</dbReference>
<dbReference type="OrthoDB" id="9802448at2"/>
<evidence type="ECO:0000313" key="6">
    <source>
        <dbReference type="EMBL" id="SHO62296.1"/>
    </source>
</evidence>
<name>A0A1M7ZC76_9BACT</name>
<dbReference type="GO" id="GO:0006298">
    <property type="term" value="P:mismatch repair"/>
    <property type="evidence" value="ECO:0007669"/>
    <property type="project" value="InterPro"/>
</dbReference>
<dbReference type="SMART" id="SM00534">
    <property type="entry name" value="MUTSac"/>
    <property type="match status" value="1"/>
</dbReference>
<sequence length="589" mass="67512">MKDFDFNNDRLLDKIAKIKSGTISLGLLRLIAFFATGGFLILFLSDSAWWLIPSFIAGSLFIILIKRFNHLKDQEKIFQSIIKIDENEVWRKKRDLSSLDSGEEYLDKLHPFANDLDLFGAHSLFQLINHTSSETAKEKLSSQLKSSFQFLTADQKREAVDELSNKIEFLRAFEVVGMSFFDKNIPQNQWEKWLEKEEKGHSWMLFAGIMGILGGTILFFLSYSGLIPFGYLGLWVLMGIGMLSFVFQPLKEAADKLPSKQTLKAFRNWLVLLEKENFNSSELVESIQKLKDQNLKASEKLQGLDRLGYWIENRLNILYIPVNLILWTDLILYYRLTRWKKKFGSSVSHIPDVLSDWEVWTSLGAFQKEVGMKGEVELSEELCLEVKNLNHPLLKPEKAISNSFSIDKDSKLTLLTGANMSGKTTFLRTLGTNLVLINLGLRPFGDSVKLGQFQLFTSMRNSDNLGESVSSFYAELSRIKSLIDRLDNGERIFFLLDEILKGTNTEDRVSGSEALIRQLSDSPSLGIISTHDIELSQLEEKIPYVRNYSFHSEIHEKTIDFDYKIKRGPCPNFNAHKLMELMGIRFQVN</sequence>
<dbReference type="GO" id="GO:0005829">
    <property type="term" value="C:cytosol"/>
    <property type="evidence" value="ECO:0007669"/>
    <property type="project" value="TreeGrafter"/>
</dbReference>
<feature type="transmembrane region" description="Helical" evidence="4">
    <location>
        <begin position="229"/>
        <end position="247"/>
    </location>
</feature>
<dbReference type="STRING" id="1073327.SAMN04488108_2068"/>
<feature type="transmembrane region" description="Helical" evidence="4">
    <location>
        <begin position="316"/>
        <end position="336"/>
    </location>
</feature>
<dbReference type="GO" id="GO:0030983">
    <property type="term" value="F:mismatched DNA binding"/>
    <property type="evidence" value="ECO:0007669"/>
    <property type="project" value="InterPro"/>
</dbReference>
<reference evidence="7" key="1">
    <citation type="submission" date="2016-12" db="EMBL/GenBank/DDBJ databases">
        <authorList>
            <person name="Varghese N."/>
            <person name="Submissions S."/>
        </authorList>
    </citation>
    <scope>NUCLEOTIDE SEQUENCE [LARGE SCALE GENOMIC DNA]</scope>
    <source>
        <strain evidence="7">DSM 25035</strain>
    </source>
</reference>
<evidence type="ECO:0000256" key="1">
    <source>
        <dbReference type="ARBA" id="ARBA00022741"/>
    </source>
</evidence>
<dbReference type="PANTHER" id="PTHR11361:SF99">
    <property type="entry name" value="DNA MISMATCH REPAIR PROTEIN"/>
    <property type="match status" value="1"/>
</dbReference>